<evidence type="ECO:0000256" key="3">
    <source>
        <dbReference type="ARBA" id="ARBA00022723"/>
    </source>
</evidence>
<keyword evidence="2 5" id="KW-0813">Transport</keyword>
<dbReference type="GO" id="GO:0030001">
    <property type="term" value="P:metal ion transport"/>
    <property type="evidence" value="ECO:0007669"/>
    <property type="project" value="InterPro"/>
</dbReference>
<evidence type="ECO:0000256" key="5">
    <source>
        <dbReference type="RuleBase" id="RU003512"/>
    </source>
</evidence>
<dbReference type="InterPro" id="IPR006127">
    <property type="entry name" value="ZnuA-like"/>
</dbReference>
<dbReference type="PANTHER" id="PTHR42953">
    <property type="entry name" value="HIGH-AFFINITY ZINC UPTAKE SYSTEM PROTEIN ZNUA-RELATED"/>
    <property type="match status" value="1"/>
</dbReference>
<accession>A0A936TFV4</accession>
<dbReference type="Gene3D" id="3.40.50.1980">
    <property type="entry name" value="Nitrogenase molybdenum iron protein domain"/>
    <property type="match status" value="2"/>
</dbReference>
<dbReference type="AlphaFoldDB" id="A0A936TFV4"/>
<sequence>MHPSAPTPNHRRGWALLAFGVTALGLTLGACSSTDTADAPRGDCPVEPVSVVATVNQWGQIVEQLGGDCVTVDSIISGSAADPHDYEPTPADSAAFEDADLAVLNGLGYDSWAQRALDQVGDGPAVIVAGDVAGRTTGDNPHIWYSPEAVRAMTEAITGELAQLTPLGPDAGGYLGERFDAWMESLQSYDDAIDGLAKAGDGATFASTEPVADDLLEAAGLSNVTPPGYRSAALNETEPSPSDLAAFDDLLASGKVDLLVVNPQSEGPVADQLRRSADGDQVPVVEVTEAVPDDADGFVAWQVAQLNSLTAALGQ</sequence>
<evidence type="ECO:0000256" key="2">
    <source>
        <dbReference type="ARBA" id="ARBA00022448"/>
    </source>
</evidence>
<proteinExistence type="inferred from homology"/>
<dbReference type="InterPro" id="IPR006128">
    <property type="entry name" value="Lipoprotein_PsaA-like"/>
</dbReference>
<dbReference type="Pfam" id="PF01297">
    <property type="entry name" value="ZnuA"/>
    <property type="match status" value="1"/>
</dbReference>
<evidence type="ECO:0000256" key="1">
    <source>
        <dbReference type="ARBA" id="ARBA00004196"/>
    </source>
</evidence>
<protein>
    <submittedName>
        <fullName evidence="6">Zinc ABC transporter substrate-binding protein</fullName>
    </submittedName>
</protein>
<keyword evidence="3" id="KW-0479">Metal-binding</keyword>
<dbReference type="GO" id="GO:0046872">
    <property type="term" value="F:metal ion binding"/>
    <property type="evidence" value="ECO:0007669"/>
    <property type="project" value="UniProtKB-KW"/>
</dbReference>
<dbReference type="Proteomes" id="UP000727993">
    <property type="component" value="Unassembled WGS sequence"/>
</dbReference>
<dbReference type="PRINTS" id="PR00690">
    <property type="entry name" value="ADHESNFAMILY"/>
</dbReference>
<comment type="subcellular location">
    <subcellularLocation>
        <location evidence="1">Cell envelope</location>
    </subcellularLocation>
</comment>
<evidence type="ECO:0000313" key="6">
    <source>
        <dbReference type="EMBL" id="MBK9297015.1"/>
    </source>
</evidence>
<reference evidence="6 7" key="1">
    <citation type="submission" date="2020-10" db="EMBL/GenBank/DDBJ databases">
        <title>Connecting structure to function with the recovery of over 1000 high-quality activated sludge metagenome-assembled genomes encoding full-length rRNA genes using long-read sequencing.</title>
        <authorList>
            <person name="Singleton C.M."/>
            <person name="Petriglieri F."/>
            <person name="Kristensen J.M."/>
            <person name="Kirkegaard R.H."/>
            <person name="Michaelsen T.Y."/>
            <person name="Andersen M.H."/>
            <person name="Karst S.M."/>
            <person name="Dueholm M.S."/>
            <person name="Nielsen P.H."/>
            <person name="Albertsen M."/>
        </authorList>
    </citation>
    <scope>NUCLEOTIDE SEQUENCE [LARGE SCALE GENOMIC DNA]</scope>
    <source>
        <strain evidence="6">Lyne_18-Q3-R50-59_MAXAC.006</strain>
    </source>
</reference>
<dbReference type="EMBL" id="JADJZA010000006">
    <property type="protein sequence ID" value="MBK9297015.1"/>
    <property type="molecule type" value="Genomic_DNA"/>
</dbReference>
<dbReference type="GO" id="GO:0030313">
    <property type="term" value="C:cell envelope"/>
    <property type="evidence" value="ECO:0007669"/>
    <property type="project" value="UniProtKB-SubCell"/>
</dbReference>
<organism evidence="6 7">
    <name type="scientific">Candidatus Neomicrothrix subdominans</name>
    <dbReference type="NCBI Taxonomy" id="2954438"/>
    <lineage>
        <taxon>Bacteria</taxon>
        <taxon>Bacillati</taxon>
        <taxon>Actinomycetota</taxon>
        <taxon>Acidimicrobiia</taxon>
        <taxon>Acidimicrobiales</taxon>
        <taxon>Microthrixaceae</taxon>
        <taxon>Candidatus Neomicrothrix</taxon>
    </lineage>
</organism>
<dbReference type="InterPro" id="IPR050492">
    <property type="entry name" value="Bact_metal-bind_prot9"/>
</dbReference>
<dbReference type="GO" id="GO:0007155">
    <property type="term" value="P:cell adhesion"/>
    <property type="evidence" value="ECO:0007669"/>
    <property type="project" value="InterPro"/>
</dbReference>
<dbReference type="PANTHER" id="PTHR42953:SF1">
    <property type="entry name" value="METAL-BINDING PROTEIN HI_0362-RELATED"/>
    <property type="match status" value="1"/>
</dbReference>
<comment type="similarity">
    <text evidence="5">Belongs to the bacterial solute-binding protein 9 family.</text>
</comment>
<evidence type="ECO:0000313" key="7">
    <source>
        <dbReference type="Proteomes" id="UP000727993"/>
    </source>
</evidence>
<keyword evidence="4" id="KW-0732">Signal</keyword>
<gene>
    <name evidence="6" type="ORF">IPN02_09295</name>
</gene>
<dbReference type="SUPFAM" id="SSF53807">
    <property type="entry name" value="Helical backbone' metal receptor"/>
    <property type="match status" value="1"/>
</dbReference>
<name>A0A936TFV4_9ACTN</name>
<comment type="caution">
    <text evidence="6">The sequence shown here is derived from an EMBL/GenBank/DDBJ whole genome shotgun (WGS) entry which is preliminary data.</text>
</comment>
<evidence type="ECO:0000256" key="4">
    <source>
        <dbReference type="ARBA" id="ARBA00022729"/>
    </source>
</evidence>